<dbReference type="PROSITE" id="PS52004">
    <property type="entry name" value="KS3_2"/>
    <property type="match status" value="1"/>
</dbReference>
<protein>
    <submittedName>
        <fullName evidence="5">Beta-ketoacyl synthase N-terminal-like domain-containing protein</fullName>
    </submittedName>
</protein>
<feature type="region of interest" description="Disordered" evidence="3">
    <location>
        <begin position="363"/>
        <end position="386"/>
    </location>
</feature>
<name>A0ABW3BL10_9ACTN</name>
<dbReference type="InterPro" id="IPR050091">
    <property type="entry name" value="PKS_NRPS_Biosynth_Enz"/>
</dbReference>
<dbReference type="Proteomes" id="UP001596956">
    <property type="component" value="Unassembled WGS sequence"/>
</dbReference>
<dbReference type="InterPro" id="IPR020841">
    <property type="entry name" value="PKS_Beta-ketoAc_synthase_dom"/>
</dbReference>
<dbReference type="EMBL" id="JBHTHR010001082">
    <property type="protein sequence ID" value="MFD0803731.1"/>
    <property type="molecule type" value="Genomic_DNA"/>
</dbReference>
<dbReference type="InterPro" id="IPR014030">
    <property type="entry name" value="Ketoacyl_synth_N"/>
</dbReference>
<evidence type="ECO:0000259" key="4">
    <source>
        <dbReference type="PROSITE" id="PS52004"/>
    </source>
</evidence>
<evidence type="ECO:0000313" key="6">
    <source>
        <dbReference type="Proteomes" id="UP001596956"/>
    </source>
</evidence>
<keyword evidence="2" id="KW-0597">Phosphoprotein</keyword>
<keyword evidence="6" id="KW-1185">Reference proteome</keyword>
<gene>
    <name evidence="5" type="ORF">ACFQZU_20760</name>
</gene>
<dbReference type="Pfam" id="PF16197">
    <property type="entry name" value="KAsynt_C_assoc"/>
    <property type="match status" value="1"/>
</dbReference>
<reference evidence="6" key="1">
    <citation type="journal article" date="2019" name="Int. J. Syst. Evol. Microbiol.">
        <title>The Global Catalogue of Microorganisms (GCM) 10K type strain sequencing project: providing services to taxonomists for standard genome sequencing and annotation.</title>
        <authorList>
            <consortium name="The Broad Institute Genomics Platform"/>
            <consortium name="The Broad Institute Genome Sequencing Center for Infectious Disease"/>
            <person name="Wu L."/>
            <person name="Ma J."/>
        </authorList>
    </citation>
    <scope>NUCLEOTIDE SEQUENCE [LARGE SCALE GENOMIC DNA]</scope>
    <source>
        <strain evidence="6">CCUG 63369</strain>
    </source>
</reference>
<comment type="caution">
    <text evidence="5">The sequence shown here is derived from an EMBL/GenBank/DDBJ whole genome shotgun (WGS) entry which is preliminary data.</text>
</comment>
<dbReference type="Pfam" id="PF02801">
    <property type="entry name" value="Ketoacyl-synt_C"/>
    <property type="match status" value="1"/>
</dbReference>
<evidence type="ECO:0000256" key="1">
    <source>
        <dbReference type="ARBA" id="ARBA00022450"/>
    </source>
</evidence>
<feature type="domain" description="Ketosynthase family 3 (KS3)" evidence="4">
    <location>
        <begin position="1"/>
        <end position="363"/>
    </location>
</feature>
<evidence type="ECO:0000256" key="2">
    <source>
        <dbReference type="ARBA" id="ARBA00022553"/>
    </source>
</evidence>
<dbReference type="PANTHER" id="PTHR43775">
    <property type="entry name" value="FATTY ACID SYNTHASE"/>
    <property type="match status" value="1"/>
</dbReference>
<dbReference type="Pfam" id="PF00109">
    <property type="entry name" value="ketoacyl-synt"/>
    <property type="match status" value="1"/>
</dbReference>
<keyword evidence="1" id="KW-0596">Phosphopantetheine</keyword>
<dbReference type="Gene3D" id="3.40.47.10">
    <property type="match status" value="1"/>
</dbReference>
<accession>A0ABW3BL10</accession>
<feature type="non-terminal residue" evidence="5">
    <location>
        <position position="1"/>
    </location>
</feature>
<dbReference type="SMART" id="SM00825">
    <property type="entry name" value="PKS_KS"/>
    <property type="match status" value="1"/>
</dbReference>
<dbReference type="PANTHER" id="PTHR43775:SF37">
    <property type="entry name" value="SI:DKEY-61P9.11"/>
    <property type="match status" value="1"/>
</dbReference>
<organism evidence="5 6">
    <name type="scientific">Streptomonospora algeriensis</name>
    <dbReference type="NCBI Taxonomy" id="995084"/>
    <lineage>
        <taxon>Bacteria</taxon>
        <taxon>Bacillati</taxon>
        <taxon>Actinomycetota</taxon>
        <taxon>Actinomycetes</taxon>
        <taxon>Streptosporangiales</taxon>
        <taxon>Nocardiopsidaceae</taxon>
        <taxon>Streptomonospora</taxon>
    </lineage>
</organism>
<dbReference type="InterPro" id="IPR014031">
    <property type="entry name" value="Ketoacyl_synth_C"/>
</dbReference>
<dbReference type="InterPro" id="IPR032821">
    <property type="entry name" value="PKS_assoc"/>
</dbReference>
<dbReference type="SUPFAM" id="SSF53901">
    <property type="entry name" value="Thiolase-like"/>
    <property type="match status" value="1"/>
</dbReference>
<sequence length="408" mass="41481">GFVDADAFDPEPFGIAPREAAAMDPRQRLMLELAWEAAENAGVPVRGLLGTRTGVFVGAMSDDFAARWHRRGPEAVTAHTLTGHSRAVIANRVSYVLGLRGPSLAVDTGQSSALVGVQLAAESVRRGESELAVAGGVHLNLAAESAAGEERLGALSPDGRCHVFDARANGFVRGEGGGAVLLKPLPAALADGDRIHAVLLGGTVNSDGATGGLTVPGRHGQEDVLRRAYRDAGVDPSAVGYVELHGTGTPTGDPVEAAALGAVLGAARTADTPLPVGSVKTNIGHLGAAAGIAGLIKAALGLRDAELVPSLNFADPNPDIPLDELRLRVQQERADWPPAAGRPVAGVSSFGIGGANCHLVLAAPEEAPRENGTGTGGSRLRGRAEPDPVPLPFVFSAAGSAALRAQAD</sequence>
<dbReference type="InterPro" id="IPR016039">
    <property type="entry name" value="Thiolase-like"/>
</dbReference>
<evidence type="ECO:0000256" key="3">
    <source>
        <dbReference type="SAM" id="MobiDB-lite"/>
    </source>
</evidence>
<feature type="non-terminal residue" evidence="5">
    <location>
        <position position="408"/>
    </location>
</feature>
<proteinExistence type="predicted"/>
<evidence type="ECO:0000313" key="5">
    <source>
        <dbReference type="EMBL" id="MFD0803731.1"/>
    </source>
</evidence>
<dbReference type="CDD" id="cd00833">
    <property type="entry name" value="PKS"/>
    <property type="match status" value="1"/>
</dbReference>